<dbReference type="Proteomes" id="UP000324707">
    <property type="component" value="Unassembled WGS sequence"/>
</dbReference>
<evidence type="ECO:0000313" key="3">
    <source>
        <dbReference type="EMBL" id="TXJ31438.1"/>
    </source>
</evidence>
<organism evidence="3 4">
    <name type="scientific">Brachyspira aalborgi</name>
    <dbReference type="NCBI Taxonomy" id="29522"/>
    <lineage>
        <taxon>Bacteria</taxon>
        <taxon>Pseudomonadati</taxon>
        <taxon>Spirochaetota</taxon>
        <taxon>Spirochaetia</taxon>
        <taxon>Brachyspirales</taxon>
        <taxon>Brachyspiraceae</taxon>
        <taxon>Brachyspira</taxon>
    </lineage>
</organism>
<gene>
    <name evidence="3" type="ORF">EPJ69_07330</name>
</gene>
<reference evidence="3 4" key="1">
    <citation type="journal article" date="1992" name="Lakartidningen">
        <title>[Penicillin V and not amoxicillin is the first choice preparation in acute otitis].</title>
        <authorList>
            <person name="Kamme C."/>
            <person name="Lundgren K."/>
            <person name="Prellner K."/>
        </authorList>
    </citation>
    <scope>NUCLEOTIDE SEQUENCE [LARGE SCALE GENOMIC DNA]</scope>
    <source>
        <strain evidence="3 4">PC5538III-lc</strain>
    </source>
</reference>
<feature type="domain" description="GmrSD restriction endonucleases N-terminal" evidence="1">
    <location>
        <begin position="10"/>
        <end position="245"/>
    </location>
</feature>
<dbReference type="EMBL" id="SAXX01000021">
    <property type="protein sequence ID" value="TXJ31438.1"/>
    <property type="molecule type" value="Genomic_DNA"/>
</dbReference>
<feature type="domain" description="GmrSD restriction endonucleases C-terminal" evidence="2">
    <location>
        <begin position="457"/>
        <end position="614"/>
    </location>
</feature>
<dbReference type="PANTHER" id="PTHR35149:SF1">
    <property type="entry name" value="DUF5655 DOMAIN-CONTAINING PROTEIN"/>
    <property type="match status" value="1"/>
</dbReference>
<protein>
    <submittedName>
        <fullName evidence="3">DUF262 domain-containing protein</fullName>
    </submittedName>
</protein>
<dbReference type="InterPro" id="IPR004919">
    <property type="entry name" value="GmrSD_N"/>
</dbReference>
<dbReference type="RefSeq" id="WP_147736781.1">
    <property type="nucleotide sequence ID" value="NZ_SAXX01000021.1"/>
</dbReference>
<evidence type="ECO:0000313" key="4">
    <source>
        <dbReference type="Proteomes" id="UP000324707"/>
    </source>
</evidence>
<accession>A0A5C8E2B2</accession>
<comment type="caution">
    <text evidence="3">The sequence shown here is derived from an EMBL/GenBank/DDBJ whole genome shotgun (WGS) entry which is preliminary data.</text>
</comment>
<sequence length="623" mass="74647">MGIKTKDKTIEDIFQQIDYGIDFYQREYKWNDETQEHKPVKSLLEDIFYRFNLEYDDNLSPNPANLGKFEWYYLNTYMTNEINGKKFIVDGQQRLTTLTLIHIKLYHLAIKYSLPGFLIHSIKKSIYGSTAFGVFYCMGFDDRKEAIENLFNNNLNNLPANQFKSISEENIYKNYIVISDFLEKELMQNTKDIKNKVHFFILYFRLKIYLVEILIDKSKDVPMVFEVINDRGIPLEPYEVLKGKILGQIDKSEIGKYLEIWDKQVNQLYGYIDIFFSFYFRSKFADTTKQYDDLGTNKYHRTIFINEFDDKIKLKNNPKRAKEFIEYDFLYYSEIYIFLLEKYFHYDKEYEHIYFNGLNSINGQFPLILSILVYNDKEKTEKIKLVSKLFDRNFVILNLTNSYDSNRFNDSSNNLLKEIREKTVVEIKDIFDKELLNNIKRAKNRDNLQELFEYQFFKNVGYTTLSKKFLRYFFARIEHYLADNIKRATKTYHQFVSQSKGSNAHHIEHIVANNEENLKIFNDNEEEFEIQRNRLGALLIFKGKDNISSNNETFKDKLKTYDNSGILLAESLCENFYKSKLDFTNFIKSEKLNFKSYDKFGENEIEERHKLLFEISKKIWIDD</sequence>
<evidence type="ECO:0000259" key="1">
    <source>
        <dbReference type="Pfam" id="PF03235"/>
    </source>
</evidence>
<dbReference type="Pfam" id="PF07510">
    <property type="entry name" value="GmrSD_C"/>
    <property type="match status" value="1"/>
</dbReference>
<dbReference type="PANTHER" id="PTHR35149">
    <property type="entry name" value="SLL5132 PROTEIN"/>
    <property type="match status" value="1"/>
</dbReference>
<proteinExistence type="predicted"/>
<dbReference type="Pfam" id="PF03235">
    <property type="entry name" value="GmrSD_N"/>
    <property type="match status" value="1"/>
</dbReference>
<evidence type="ECO:0000259" key="2">
    <source>
        <dbReference type="Pfam" id="PF07510"/>
    </source>
</evidence>
<name>A0A5C8E2B2_9SPIR</name>
<dbReference type="InterPro" id="IPR011089">
    <property type="entry name" value="GmrSD_C"/>
</dbReference>
<dbReference type="AlphaFoldDB" id="A0A5C8E2B2"/>